<dbReference type="Proteomes" id="UP001317963">
    <property type="component" value="Chromosome"/>
</dbReference>
<accession>A0ABY6Q3D8</accession>
<dbReference type="PANTHER" id="PTHR33751">
    <property type="entry name" value="CBB3-TYPE CYTOCHROME C OXIDASE SUBUNIT FIXP"/>
    <property type="match status" value="1"/>
</dbReference>
<evidence type="ECO:0000256" key="4">
    <source>
        <dbReference type="ARBA" id="ARBA00022723"/>
    </source>
</evidence>
<dbReference type="SUPFAM" id="SSF46626">
    <property type="entry name" value="Cytochrome c"/>
    <property type="match status" value="2"/>
</dbReference>
<feature type="chain" id="PRO_5047469806" evidence="9">
    <location>
        <begin position="22"/>
        <end position="211"/>
    </location>
</feature>
<sequence>MIFNRAIAAMAFVMFANVAMAEGVLKGDAAAGEALSASCAACHGTDGNSLAPTFPKLAGLGERYLLKQMKDIRDGRRPVALMAGQVDNMTDQQLADLAAFYDSHERTSGTTDPDLVKLGRKIYLAGVAERKVAACSGCHSPSGKGNGPGGYPGLAGQHADYVAQQLEMFRLGYEDESGRTNGGDSMIMRTIAFGLSDLEIKAVASYVSGLQ</sequence>
<name>A0ABY6Q3D8_9GAMM</name>
<protein>
    <submittedName>
        <fullName evidence="11">Cytochrome c4</fullName>
    </submittedName>
</protein>
<evidence type="ECO:0000256" key="1">
    <source>
        <dbReference type="ARBA" id="ARBA00004418"/>
    </source>
</evidence>
<evidence type="ECO:0000256" key="3">
    <source>
        <dbReference type="ARBA" id="ARBA00022617"/>
    </source>
</evidence>
<comment type="subcellular location">
    <subcellularLocation>
        <location evidence="1">Periplasm</location>
    </subcellularLocation>
</comment>
<evidence type="ECO:0000256" key="6">
    <source>
        <dbReference type="ARBA" id="ARBA00022982"/>
    </source>
</evidence>
<dbReference type="EMBL" id="CP036501">
    <property type="protein sequence ID" value="UZP73752.1"/>
    <property type="molecule type" value="Genomic_DNA"/>
</dbReference>
<proteinExistence type="predicted"/>
<dbReference type="PANTHER" id="PTHR33751:SF9">
    <property type="entry name" value="CYTOCHROME C4"/>
    <property type="match status" value="1"/>
</dbReference>
<feature type="domain" description="Cytochrome c" evidence="10">
    <location>
        <begin position="114"/>
        <end position="211"/>
    </location>
</feature>
<dbReference type="PROSITE" id="PS51007">
    <property type="entry name" value="CYTC"/>
    <property type="match status" value="2"/>
</dbReference>
<dbReference type="InterPro" id="IPR036909">
    <property type="entry name" value="Cyt_c-like_dom_sf"/>
</dbReference>
<dbReference type="PIRSF" id="PIRSF000005">
    <property type="entry name" value="Cytochrome_c4"/>
    <property type="match status" value="1"/>
</dbReference>
<dbReference type="InterPro" id="IPR024167">
    <property type="entry name" value="Cytochrome_c4-like"/>
</dbReference>
<gene>
    <name evidence="11" type="ORF">E0F26_02905</name>
</gene>
<evidence type="ECO:0000256" key="9">
    <source>
        <dbReference type="SAM" id="SignalP"/>
    </source>
</evidence>
<keyword evidence="12" id="KW-1185">Reference proteome</keyword>
<dbReference type="Gene3D" id="1.10.760.10">
    <property type="entry name" value="Cytochrome c-like domain"/>
    <property type="match status" value="2"/>
</dbReference>
<keyword evidence="7 8" id="KW-0408">Iron</keyword>
<evidence type="ECO:0000259" key="10">
    <source>
        <dbReference type="PROSITE" id="PS51007"/>
    </source>
</evidence>
<evidence type="ECO:0000256" key="8">
    <source>
        <dbReference type="PROSITE-ProRule" id="PRU00433"/>
    </source>
</evidence>
<dbReference type="Pfam" id="PF00034">
    <property type="entry name" value="Cytochrom_C"/>
    <property type="match status" value="2"/>
</dbReference>
<reference evidence="11 12" key="1">
    <citation type="submission" date="2019-02" db="EMBL/GenBank/DDBJ databases">
        <title>Halieaceae_genomes.</title>
        <authorList>
            <person name="Li S.-H."/>
        </authorList>
    </citation>
    <scope>NUCLEOTIDE SEQUENCE [LARGE SCALE GENOMIC DNA]</scope>
    <source>
        <strain evidence="11 12">JH123</strain>
    </source>
</reference>
<evidence type="ECO:0000313" key="12">
    <source>
        <dbReference type="Proteomes" id="UP001317963"/>
    </source>
</evidence>
<keyword evidence="9" id="KW-0732">Signal</keyword>
<keyword evidence="5" id="KW-0574">Periplasm</keyword>
<feature type="signal peptide" evidence="9">
    <location>
        <begin position="1"/>
        <end position="21"/>
    </location>
</feature>
<dbReference type="InterPro" id="IPR009056">
    <property type="entry name" value="Cyt_c-like_dom"/>
</dbReference>
<organism evidence="11 12">
    <name type="scientific">Candidatus Paraluminiphilus aquimaris</name>
    <dbReference type="NCBI Taxonomy" id="2518994"/>
    <lineage>
        <taxon>Bacteria</taxon>
        <taxon>Pseudomonadati</taxon>
        <taxon>Pseudomonadota</taxon>
        <taxon>Gammaproteobacteria</taxon>
        <taxon>Cellvibrionales</taxon>
        <taxon>Halieaceae</taxon>
        <taxon>Candidatus Paraluminiphilus</taxon>
    </lineage>
</organism>
<evidence type="ECO:0000256" key="7">
    <source>
        <dbReference type="ARBA" id="ARBA00023004"/>
    </source>
</evidence>
<evidence type="ECO:0000256" key="2">
    <source>
        <dbReference type="ARBA" id="ARBA00022448"/>
    </source>
</evidence>
<keyword evidence="3 8" id="KW-0349">Heme</keyword>
<dbReference type="RefSeq" id="WP_279242547.1">
    <property type="nucleotide sequence ID" value="NZ_CP036501.1"/>
</dbReference>
<keyword evidence="2" id="KW-0813">Transport</keyword>
<evidence type="ECO:0000256" key="5">
    <source>
        <dbReference type="ARBA" id="ARBA00022764"/>
    </source>
</evidence>
<keyword evidence="4 8" id="KW-0479">Metal-binding</keyword>
<feature type="domain" description="Cytochrome c" evidence="10">
    <location>
        <begin position="27"/>
        <end position="105"/>
    </location>
</feature>
<evidence type="ECO:0000313" key="11">
    <source>
        <dbReference type="EMBL" id="UZP73752.1"/>
    </source>
</evidence>
<dbReference type="InterPro" id="IPR050597">
    <property type="entry name" value="Cytochrome_c_Oxidase_Subunit"/>
</dbReference>
<keyword evidence="6" id="KW-0249">Electron transport</keyword>